<dbReference type="EMBL" id="MU277205">
    <property type="protein sequence ID" value="KAI0062931.1"/>
    <property type="molecule type" value="Genomic_DNA"/>
</dbReference>
<accession>A0ACB8T4L9</accession>
<dbReference type="Proteomes" id="UP000814140">
    <property type="component" value="Unassembled WGS sequence"/>
</dbReference>
<protein>
    <submittedName>
        <fullName evidence="1">Uncharacterized protein</fullName>
    </submittedName>
</protein>
<proteinExistence type="predicted"/>
<organism evidence="1 2">
    <name type="scientific">Artomyces pyxidatus</name>
    <dbReference type="NCBI Taxonomy" id="48021"/>
    <lineage>
        <taxon>Eukaryota</taxon>
        <taxon>Fungi</taxon>
        <taxon>Dikarya</taxon>
        <taxon>Basidiomycota</taxon>
        <taxon>Agaricomycotina</taxon>
        <taxon>Agaricomycetes</taxon>
        <taxon>Russulales</taxon>
        <taxon>Auriscalpiaceae</taxon>
        <taxon>Artomyces</taxon>
    </lineage>
</organism>
<keyword evidence="2" id="KW-1185">Reference proteome</keyword>
<evidence type="ECO:0000313" key="1">
    <source>
        <dbReference type="EMBL" id="KAI0062931.1"/>
    </source>
</evidence>
<name>A0ACB8T4L9_9AGAM</name>
<reference evidence="1" key="2">
    <citation type="journal article" date="2022" name="New Phytol.">
        <title>Evolutionary transition to the ectomycorrhizal habit in the genomes of a hyperdiverse lineage of mushroom-forming fungi.</title>
        <authorList>
            <person name="Looney B."/>
            <person name="Miyauchi S."/>
            <person name="Morin E."/>
            <person name="Drula E."/>
            <person name="Courty P.E."/>
            <person name="Kohler A."/>
            <person name="Kuo A."/>
            <person name="LaButti K."/>
            <person name="Pangilinan J."/>
            <person name="Lipzen A."/>
            <person name="Riley R."/>
            <person name="Andreopoulos W."/>
            <person name="He G."/>
            <person name="Johnson J."/>
            <person name="Nolan M."/>
            <person name="Tritt A."/>
            <person name="Barry K.W."/>
            <person name="Grigoriev I.V."/>
            <person name="Nagy L.G."/>
            <person name="Hibbett D."/>
            <person name="Henrissat B."/>
            <person name="Matheny P.B."/>
            <person name="Labbe J."/>
            <person name="Martin F.M."/>
        </authorList>
    </citation>
    <scope>NUCLEOTIDE SEQUENCE</scope>
    <source>
        <strain evidence="1">HHB10654</strain>
    </source>
</reference>
<evidence type="ECO:0000313" key="2">
    <source>
        <dbReference type="Proteomes" id="UP000814140"/>
    </source>
</evidence>
<comment type="caution">
    <text evidence="1">The sequence shown here is derived from an EMBL/GenBank/DDBJ whole genome shotgun (WGS) entry which is preliminary data.</text>
</comment>
<reference evidence="1" key="1">
    <citation type="submission" date="2021-03" db="EMBL/GenBank/DDBJ databases">
        <authorList>
            <consortium name="DOE Joint Genome Institute"/>
            <person name="Ahrendt S."/>
            <person name="Looney B.P."/>
            <person name="Miyauchi S."/>
            <person name="Morin E."/>
            <person name="Drula E."/>
            <person name="Courty P.E."/>
            <person name="Chicoki N."/>
            <person name="Fauchery L."/>
            <person name="Kohler A."/>
            <person name="Kuo A."/>
            <person name="Labutti K."/>
            <person name="Pangilinan J."/>
            <person name="Lipzen A."/>
            <person name="Riley R."/>
            <person name="Andreopoulos W."/>
            <person name="He G."/>
            <person name="Johnson J."/>
            <person name="Barry K.W."/>
            <person name="Grigoriev I.V."/>
            <person name="Nagy L."/>
            <person name="Hibbett D."/>
            <person name="Henrissat B."/>
            <person name="Matheny P.B."/>
            <person name="Labbe J."/>
            <person name="Martin F."/>
        </authorList>
    </citation>
    <scope>NUCLEOTIDE SEQUENCE</scope>
    <source>
        <strain evidence="1">HHB10654</strain>
    </source>
</reference>
<sequence length="52" mass="5487">MASAPLAIPDDHVAYTCRATWIHVTALCARRARGDNLLVSANTVTALSHIAA</sequence>
<gene>
    <name evidence="1" type="ORF">BV25DRAFT_1824982</name>
</gene>